<feature type="domain" description="VOC" evidence="1">
    <location>
        <begin position="150"/>
        <end position="274"/>
    </location>
</feature>
<comment type="caution">
    <text evidence="2">The sequence shown here is derived from an EMBL/GenBank/DDBJ whole genome shotgun (WGS) entry which is preliminary data.</text>
</comment>
<accession>A0A165FDS1</accession>
<dbReference type="STRING" id="1452487.AVW16_11170"/>
<gene>
    <name evidence="2" type="ORF">AVW16_11170</name>
</gene>
<evidence type="ECO:0000259" key="1">
    <source>
        <dbReference type="PROSITE" id="PS51819"/>
    </source>
</evidence>
<dbReference type="OrthoDB" id="6909416at2"/>
<evidence type="ECO:0000313" key="2">
    <source>
        <dbReference type="EMBL" id="KZE32929.1"/>
    </source>
</evidence>
<proteinExistence type="predicted"/>
<feature type="domain" description="VOC" evidence="1">
    <location>
        <begin position="5"/>
        <end position="110"/>
    </location>
</feature>
<sequence>MLIDDIEYVIFRHPDLAAIRQFMLDYGLLDAVQQDDALYLRSYGDAPFSYVTTQGDAAFVGMGFRVASEDALLQLATRFGADITDCPHPGGGRYFHTTDPEGRRLEFVFGARRLEPLPSGGEPIVWNDAHAKNRLGRYQRPGYGPSHIQRLGHLVVFSSCAQQMIEWYGQNLGLKPSELIHDGNEANVLAAFMHLDKGAEWTDHHTLAIVQAAAPGLDHVSFECRDFDDVGTGHMLMQDKGYKHRWGIGRHFHGSQIFDYWTDPAGFHVEHYSDGDMVNADTPTLRYPFGRDTLLQWGPPFPGL</sequence>
<dbReference type="Pfam" id="PF00903">
    <property type="entry name" value="Glyoxalase"/>
    <property type="match status" value="1"/>
</dbReference>
<dbReference type="SUPFAM" id="SSF54593">
    <property type="entry name" value="Glyoxalase/Bleomycin resistance protein/Dihydroxybiphenyl dioxygenase"/>
    <property type="match status" value="1"/>
</dbReference>
<keyword evidence="3" id="KW-1185">Reference proteome</keyword>
<dbReference type="Proteomes" id="UP000076625">
    <property type="component" value="Unassembled WGS sequence"/>
</dbReference>
<dbReference type="RefSeq" id="WP_066612014.1">
    <property type="nucleotide sequence ID" value="NZ_LQQU01000017.1"/>
</dbReference>
<dbReference type="Gene3D" id="3.10.180.10">
    <property type="entry name" value="2,3-Dihydroxybiphenyl 1,2-Dioxygenase, domain 1"/>
    <property type="match status" value="2"/>
</dbReference>
<reference evidence="3" key="1">
    <citation type="submission" date="2016-01" db="EMBL/GenBank/DDBJ databases">
        <title>Draft genome of Chromobacterium sp. F49.</title>
        <authorList>
            <person name="Hong K.W."/>
        </authorList>
    </citation>
    <scope>NUCLEOTIDE SEQUENCE [LARGE SCALE GENOMIC DNA]</scope>
    <source>
        <strain evidence="3">CN10</strain>
    </source>
</reference>
<dbReference type="InterPro" id="IPR029068">
    <property type="entry name" value="Glyas_Bleomycin-R_OHBP_Dase"/>
</dbReference>
<evidence type="ECO:0000313" key="3">
    <source>
        <dbReference type="Proteomes" id="UP000076625"/>
    </source>
</evidence>
<dbReference type="AlphaFoldDB" id="A0A165FDS1"/>
<dbReference type="EMBL" id="LQQU01000017">
    <property type="protein sequence ID" value="KZE32929.1"/>
    <property type="molecule type" value="Genomic_DNA"/>
</dbReference>
<organism evidence="2 3">
    <name type="scientific">Crenobacter luteus</name>
    <dbReference type="NCBI Taxonomy" id="1452487"/>
    <lineage>
        <taxon>Bacteria</taxon>
        <taxon>Pseudomonadati</taxon>
        <taxon>Pseudomonadota</taxon>
        <taxon>Betaproteobacteria</taxon>
        <taxon>Neisseriales</taxon>
        <taxon>Neisseriaceae</taxon>
        <taxon>Crenobacter</taxon>
    </lineage>
</organism>
<dbReference type="InterPro" id="IPR004360">
    <property type="entry name" value="Glyas_Fos-R_dOase_dom"/>
</dbReference>
<name>A0A165FDS1_9NEIS</name>
<protein>
    <recommendedName>
        <fullName evidence="1">VOC domain-containing protein</fullName>
    </recommendedName>
</protein>
<dbReference type="InterPro" id="IPR037523">
    <property type="entry name" value="VOC_core"/>
</dbReference>
<dbReference type="PROSITE" id="PS51819">
    <property type="entry name" value="VOC"/>
    <property type="match status" value="2"/>
</dbReference>